<feature type="domain" description="GS catalytic" evidence="5">
    <location>
        <begin position="122"/>
        <end position="453"/>
    </location>
</feature>
<dbReference type="Proteomes" id="UP000281708">
    <property type="component" value="Unassembled WGS sequence"/>
</dbReference>
<comment type="caution">
    <text evidence="6">The sequence shown here is derived from an EMBL/GenBank/DDBJ whole genome shotgun (WGS) entry which is preliminary data.</text>
</comment>
<dbReference type="InterPro" id="IPR036651">
    <property type="entry name" value="Gln_synt_N_sf"/>
</dbReference>
<dbReference type="PROSITE" id="PS51987">
    <property type="entry name" value="GS_CATALYTIC"/>
    <property type="match status" value="1"/>
</dbReference>
<dbReference type="PANTHER" id="PTHR43785:SF12">
    <property type="entry name" value="TYPE-1 GLUTAMINE SYNTHETASE 2"/>
    <property type="match status" value="1"/>
</dbReference>
<sequence length="453" mass="47710">MDAAEREHRRQRAENLLAGLEEQGVVAVATSFVDNAGVSRVKSVPLDRLPSLAAWGVGFSTAFDFFRFDDWVAAPPSGVGPVGDQRIVPDLDRLVVRSALDGWAWAPGERFAQDGSAYALDSRLLLRRLVADAAAGGLTYRAAYEIEWVVSLDDTEFVPAASGPAYGLARLGDASDYSHDVLAALAAEGVTVEQYHPEYAPGQFELSVAPEDPVGAADTSVLVRDTVRAVGRHHGFVTSFSPKVDVAGVGNGGHVHLSLWRDGQNLMAGGQERFGLTAEGVAFAGGVLAHLPGLLAIGAPGVASYLRLVPQHWAGAYACWGLENREAALRMVTGSTGSESAAANLEVKSFDLQANPYLLLAGLLAAGTAGADLPEPVDVDPASLGEDELARRGIGRLPTSLRESLDAFAADEVLTTAFGPQLVEAIVAVRESELELFADASPEEVAAAVRWVH</sequence>
<dbReference type="Pfam" id="PF00120">
    <property type="entry name" value="Gln-synt_C"/>
    <property type="match status" value="1"/>
</dbReference>
<organism evidence="6 7">
    <name type="scientific">Nocardioides mangrovicus</name>
    <dbReference type="NCBI Taxonomy" id="2478913"/>
    <lineage>
        <taxon>Bacteria</taxon>
        <taxon>Bacillati</taxon>
        <taxon>Actinomycetota</taxon>
        <taxon>Actinomycetes</taxon>
        <taxon>Propionibacteriales</taxon>
        <taxon>Nocardioidaceae</taxon>
        <taxon>Nocardioides</taxon>
    </lineage>
</organism>
<keyword evidence="7" id="KW-1185">Reference proteome</keyword>
<evidence type="ECO:0000256" key="3">
    <source>
        <dbReference type="PROSITE-ProRule" id="PRU01331"/>
    </source>
</evidence>
<evidence type="ECO:0000256" key="1">
    <source>
        <dbReference type="ARBA" id="ARBA00009897"/>
    </source>
</evidence>
<dbReference type="Gene3D" id="3.10.20.70">
    <property type="entry name" value="Glutamine synthetase, N-terminal domain"/>
    <property type="match status" value="1"/>
</dbReference>
<dbReference type="EMBL" id="RDBE01000010">
    <property type="protein sequence ID" value="RLV47561.1"/>
    <property type="molecule type" value="Genomic_DNA"/>
</dbReference>
<protein>
    <submittedName>
        <fullName evidence="6">Glutamine synthetase</fullName>
    </submittedName>
</protein>
<dbReference type="OrthoDB" id="3277468at2"/>
<dbReference type="PANTHER" id="PTHR43785">
    <property type="entry name" value="GAMMA-GLUTAMYLPUTRESCINE SYNTHETASE"/>
    <property type="match status" value="1"/>
</dbReference>
<evidence type="ECO:0000256" key="2">
    <source>
        <dbReference type="ARBA" id="ARBA00022598"/>
    </source>
</evidence>
<evidence type="ECO:0000259" key="5">
    <source>
        <dbReference type="PROSITE" id="PS51987"/>
    </source>
</evidence>
<accession>A0A3L8NXJ9</accession>
<dbReference type="SUPFAM" id="SSF55931">
    <property type="entry name" value="Glutamine synthetase/guanido kinase"/>
    <property type="match status" value="1"/>
</dbReference>
<name>A0A3L8NXJ9_9ACTN</name>
<reference evidence="6 7" key="1">
    <citation type="submission" date="2018-10" db="EMBL/GenBank/DDBJ databases">
        <title>Marmoricola sp. 4Q3S-7 whole genome shotgun sequence.</title>
        <authorList>
            <person name="Li F."/>
        </authorList>
    </citation>
    <scope>NUCLEOTIDE SEQUENCE [LARGE SCALE GENOMIC DNA]</scope>
    <source>
        <strain evidence="6 7">4Q3S-7</strain>
    </source>
</reference>
<gene>
    <name evidence="6" type="ORF">D9V37_15415</name>
</gene>
<dbReference type="Gene3D" id="3.30.590.10">
    <property type="entry name" value="Glutamine synthetase/guanido kinase, catalytic domain"/>
    <property type="match status" value="1"/>
</dbReference>
<dbReference type="InterPro" id="IPR014746">
    <property type="entry name" value="Gln_synth/guanido_kin_cat_dom"/>
</dbReference>
<comment type="similarity">
    <text evidence="1 3 4">Belongs to the glutamine synthetase family.</text>
</comment>
<evidence type="ECO:0000313" key="6">
    <source>
        <dbReference type="EMBL" id="RLV47561.1"/>
    </source>
</evidence>
<dbReference type="InterPro" id="IPR008146">
    <property type="entry name" value="Gln_synth_cat_dom"/>
</dbReference>
<evidence type="ECO:0000256" key="4">
    <source>
        <dbReference type="RuleBase" id="RU000384"/>
    </source>
</evidence>
<dbReference type="GO" id="GO:0004356">
    <property type="term" value="F:glutamine synthetase activity"/>
    <property type="evidence" value="ECO:0007669"/>
    <property type="project" value="InterPro"/>
</dbReference>
<evidence type="ECO:0000313" key="7">
    <source>
        <dbReference type="Proteomes" id="UP000281708"/>
    </source>
</evidence>
<dbReference type="RefSeq" id="WP_121807067.1">
    <property type="nucleotide sequence ID" value="NZ_RDBE01000010.1"/>
</dbReference>
<dbReference type="AlphaFoldDB" id="A0A3L8NXJ9"/>
<keyword evidence="2" id="KW-0436">Ligase</keyword>
<dbReference type="SMART" id="SM01230">
    <property type="entry name" value="Gln-synt_C"/>
    <property type="match status" value="1"/>
</dbReference>
<dbReference type="GO" id="GO:0006542">
    <property type="term" value="P:glutamine biosynthetic process"/>
    <property type="evidence" value="ECO:0007669"/>
    <property type="project" value="InterPro"/>
</dbReference>
<proteinExistence type="inferred from homology"/>